<dbReference type="InterPro" id="IPR055259">
    <property type="entry name" value="YkvP/CgeB_Glyco_trans-like"/>
</dbReference>
<evidence type="ECO:0000259" key="1">
    <source>
        <dbReference type="Pfam" id="PF13524"/>
    </source>
</evidence>
<dbReference type="EMBL" id="JAGGKV010000027">
    <property type="protein sequence ID" value="MBP1966991.1"/>
    <property type="molecule type" value="Genomic_DNA"/>
</dbReference>
<evidence type="ECO:0000313" key="2">
    <source>
        <dbReference type="EMBL" id="MBP1966991.1"/>
    </source>
</evidence>
<dbReference type="RefSeq" id="WP_240160066.1">
    <property type="nucleotide sequence ID" value="NZ_JAAOZR010000094.1"/>
</dbReference>
<feature type="domain" description="Spore protein YkvP/CgeB glycosyl transferase-like" evidence="1">
    <location>
        <begin position="199"/>
        <end position="359"/>
    </location>
</feature>
<dbReference type="Proteomes" id="UP001519344">
    <property type="component" value="Unassembled WGS sequence"/>
</dbReference>
<gene>
    <name evidence="2" type="ORF">J2Z65_006252</name>
</gene>
<evidence type="ECO:0000313" key="3">
    <source>
        <dbReference type="Proteomes" id="UP001519344"/>
    </source>
</evidence>
<sequence>MKGRRSDWNRGHADGYGSGWQHGYHLGRCEAIMGRIPEIGSRRAIKVMYVSSGNWSYRPMDQGILAELEALCAEVLTLAPYDDVLDAARSFRPDLLLSLNSVELLKVQVVDEVRAMGIKTAVWFADDPYYTDVTIDIAKHYDVVFTLEQSCVPLYQEAGCSEVYHLPFGVNRSIYHPMPVSAEYRVDICFIGVAFWNRVAFFEQIAHELAGKKLLIAGYWWDRLRNYALLESKIKTGVWMSPENSASYYNGAKIVINLHRSIDDSTNQNTRLIPAHSINPRSFEISACGQLQLTDGRANLGTMYTPGQEIATYDSPQDLMSKINYYLHHEEERRQIALQGLQRTMRDHTYRNRIVHMLDLIFH</sequence>
<reference evidence="2 3" key="1">
    <citation type="submission" date="2021-03" db="EMBL/GenBank/DDBJ databases">
        <title>Genomic Encyclopedia of Type Strains, Phase IV (KMG-IV): sequencing the most valuable type-strain genomes for metagenomic binning, comparative biology and taxonomic classification.</title>
        <authorList>
            <person name="Goeker M."/>
        </authorList>
    </citation>
    <scope>NUCLEOTIDE SEQUENCE [LARGE SCALE GENOMIC DNA]</scope>
    <source>
        <strain evidence="2 3">DSM 24950</strain>
    </source>
</reference>
<dbReference type="SUPFAM" id="SSF53756">
    <property type="entry name" value="UDP-Glycosyltransferase/glycogen phosphorylase"/>
    <property type="match status" value="1"/>
</dbReference>
<proteinExistence type="predicted"/>
<organism evidence="2 3">
    <name type="scientific">Paenibacillus aceris</name>
    <dbReference type="NCBI Taxonomy" id="869555"/>
    <lineage>
        <taxon>Bacteria</taxon>
        <taxon>Bacillati</taxon>
        <taxon>Bacillota</taxon>
        <taxon>Bacilli</taxon>
        <taxon>Bacillales</taxon>
        <taxon>Paenibacillaceae</taxon>
        <taxon>Paenibacillus</taxon>
    </lineage>
</organism>
<name>A0ABS4I7U0_9BACL</name>
<keyword evidence="3" id="KW-1185">Reference proteome</keyword>
<protein>
    <submittedName>
        <fullName evidence="2">Spore maturation protein CgeB</fullName>
    </submittedName>
</protein>
<dbReference type="Pfam" id="PF13524">
    <property type="entry name" value="Glyco_trans_1_2"/>
    <property type="match status" value="1"/>
</dbReference>
<comment type="caution">
    <text evidence="2">The sequence shown here is derived from an EMBL/GenBank/DDBJ whole genome shotgun (WGS) entry which is preliminary data.</text>
</comment>
<accession>A0ABS4I7U0</accession>